<evidence type="ECO:0000313" key="2">
    <source>
        <dbReference type="Proteomes" id="UP001549119"/>
    </source>
</evidence>
<dbReference type="Proteomes" id="UP001549119">
    <property type="component" value="Unassembled WGS sequence"/>
</dbReference>
<evidence type="ECO:0000313" key="1">
    <source>
        <dbReference type="EMBL" id="MET3867825.1"/>
    </source>
</evidence>
<dbReference type="EMBL" id="JBEPNW010000002">
    <property type="protein sequence ID" value="MET3867825.1"/>
    <property type="molecule type" value="Genomic_DNA"/>
</dbReference>
<keyword evidence="2" id="KW-1185">Reference proteome</keyword>
<accession>A0ABV2NNA0</accession>
<organism evidence="1 2">
    <name type="scientific">Methylobacterium radiotolerans</name>
    <dbReference type="NCBI Taxonomy" id="31998"/>
    <lineage>
        <taxon>Bacteria</taxon>
        <taxon>Pseudomonadati</taxon>
        <taxon>Pseudomonadota</taxon>
        <taxon>Alphaproteobacteria</taxon>
        <taxon>Hyphomicrobiales</taxon>
        <taxon>Methylobacteriaceae</taxon>
        <taxon>Methylobacterium</taxon>
    </lineage>
</organism>
<sequence>MRLTNQTAAAAQFPAGEDRLVVFDDDLPASVCE</sequence>
<reference evidence="1 2" key="1">
    <citation type="submission" date="2024-06" db="EMBL/GenBank/DDBJ databases">
        <title>Genomics of switchgrass bacterial isolates.</title>
        <authorList>
            <person name="Shade A."/>
        </authorList>
    </citation>
    <scope>NUCLEOTIDE SEQUENCE [LARGE SCALE GENOMIC DNA]</scope>
    <source>
        <strain evidence="1 2">PvP084</strain>
    </source>
</reference>
<comment type="caution">
    <text evidence="1">The sequence shown here is derived from an EMBL/GenBank/DDBJ whole genome shotgun (WGS) entry which is preliminary data.</text>
</comment>
<gene>
    <name evidence="1" type="ORF">ABIC20_005134</name>
</gene>
<protein>
    <submittedName>
        <fullName evidence="1">Uncharacterized protein</fullName>
    </submittedName>
</protein>
<name>A0ABV2NNA0_9HYPH</name>
<proteinExistence type="predicted"/>